<feature type="compositionally biased region" description="Basic and acidic residues" evidence="1">
    <location>
        <begin position="31"/>
        <end position="45"/>
    </location>
</feature>
<dbReference type="AlphaFoldDB" id="A0A3L8T159"/>
<dbReference type="EMBL" id="QUSF01000001">
    <property type="protein sequence ID" value="RLW13417.1"/>
    <property type="molecule type" value="Genomic_DNA"/>
</dbReference>
<name>A0A3L8T159_CHLGU</name>
<reference evidence="2 3" key="1">
    <citation type="journal article" date="2018" name="Proc. R. Soc. B">
        <title>A non-coding region near Follistatin controls head colour polymorphism in the Gouldian finch.</title>
        <authorList>
            <person name="Toomey M.B."/>
            <person name="Marques C.I."/>
            <person name="Andrade P."/>
            <person name="Araujo P.M."/>
            <person name="Sabatino S."/>
            <person name="Gazda M.A."/>
            <person name="Afonso S."/>
            <person name="Lopes R.J."/>
            <person name="Corbo J.C."/>
            <person name="Carneiro M."/>
        </authorList>
    </citation>
    <scope>NUCLEOTIDE SEQUENCE [LARGE SCALE GENOMIC DNA]</scope>
    <source>
        <strain evidence="2">Red01</strain>
        <tissue evidence="2">Muscle</tissue>
    </source>
</reference>
<proteinExistence type="predicted"/>
<accession>A0A3L8T159</accession>
<organism evidence="2 3">
    <name type="scientific">Chloebia gouldiae</name>
    <name type="common">Gouldian finch</name>
    <name type="synonym">Erythrura gouldiae</name>
    <dbReference type="NCBI Taxonomy" id="44316"/>
    <lineage>
        <taxon>Eukaryota</taxon>
        <taxon>Metazoa</taxon>
        <taxon>Chordata</taxon>
        <taxon>Craniata</taxon>
        <taxon>Vertebrata</taxon>
        <taxon>Euteleostomi</taxon>
        <taxon>Archelosauria</taxon>
        <taxon>Archosauria</taxon>
        <taxon>Dinosauria</taxon>
        <taxon>Saurischia</taxon>
        <taxon>Theropoda</taxon>
        <taxon>Coelurosauria</taxon>
        <taxon>Aves</taxon>
        <taxon>Neognathae</taxon>
        <taxon>Neoaves</taxon>
        <taxon>Telluraves</taxon>
        <taxon>Australaves</taxon>
        <taxon>Passeriformes</taxon>
        <taxon>Passeroidea</taxon>
        <taxon>Passeridae</taxon>
        <taxon>Chloebia</taxon>
    </lineage>
</organism>
<evidence type="ECO:0000313" key="3">
    <source>
        <dbReference type="Proteomes" id="UP000276834"/>
    </source>
</evidence>
<dbReference type="Proteomes" id="UP000276834">
    <property type="component" value="Unassembled WGS sequence"/>
</dbReference>
<gene>
    <name evidence="2" type="ORF">DV515_00000389</name>
</gene>
<sequence>MFLRKAAGAHRKREERRINSKGCLKSQDGADWPKSDARTTPEQKRPTKPPSLSEAAEKTPL</sequence>
<comment type="caution">
    <text evidence="2">The sequence shown here is derived from an EMBL/GenBank/DDBJ whole genome shotgun (WGS) entry which is preliminary data.</text>
</comment>
<protein>
    <submittedName>
        <fullName evidence="2">Uncharacterized protein</fullName>
    </submittedName>
</protein>
<evidence type="ECO:0000313" key="2">
    <source>
        <dbReference type="EMBL" id="RLW13417.1"/>
    </source>
</evidence>
<feature type="region of interest" description="Disordered" evidence="1">
    <location>
        <begin position="1"/>
        <end position="61"/>
    </location>
</feature>
<evidence type="ECO:0000256" key="1">
    <source>
        <dbReference type="SAM" id="MobiDB-lite"/>
    </source>
</evidence>
<keyword evidence="3" id="KW-1185">Reference proteome</keyword>